<feature type="region of interest" description="Disordered" evidence="6">
    <location>
        <begin position="301"/>
        <end position="345"/>
    </location>
</feature>
<gene>
    <name evidence="9" type="primary">LOC110797134</name>
</gene>
<dbReference type="InterPro" id="IPR006447">
    <property type="entry name" value="Myb_dom_plants"/>
</dbReference>
<keyword evidence="5" id="KW-0539">Nucleus</keyword>
<dbReference type="GO" id="GO:0003700">
    <property type="term" value="F:DNA-binding transcription factor activity"/>
    <property type="evidence" value="ECO:0007669"/>
    <property type="project" value="InterPro"/>
</dbReference>
<reference evidence="8" key="1">
    <citation type="journal article" date="2021" name="Nat. Commun.">
        <title>Genomic analyses provide insights into spinach domestication and the genetic basis of agronomic traits.</title>
        <authorList>
            <person name="Cai X."/>
            <person name="Sun X."/>
            <person name="Xu C."/>
            <person name="Sun H."/>
            <person name="Wang X."/>
            <person name="Ge C."/>
            <person name="Zhang Z."/>
            <person name="Wang Q."/>
            <person name="Fei Z."/>
            <person name="Jiao C."/>
            <person name="Wang Q."/>
        </authorList>
    </citation>
    <scope>NUCLEOTIDE SEQUENCE [LARGE SCALE GENOMIC DNA]</scope>
    <source>
        <strain evidence="8">cv. Varoflay</strain>
    </source>
</reference>
<reference evidence="9" key="2">
    <citation type="submission" date="2025-08" db="UniProtKB">
        <authorList>
            <consortium name="RefSeq"/>
        </authorList>
    </citation>
    <scope>IDENTIFICATION</scope>
    <source>
        <tissue evidence="9">Leaf</tissue>
    </source>
</reference>
<keyword evidence="4" id="KW-0804">Transcription</keyword>
<evidence type="ECO:0000256" key="5">
    <source>
        <dbReference type="ARBA" id="ARBA00023242"/>
    </source>
</evidence>
<proteinExistence type="predicted"/>
<feature type="compositionally biased region" description="Polar residues" evidence="6">
    <location>
        <begin position="336"/>
        <end position="345"/>
    </location>
</feature>
<evidence type="ECO:0000256" key="1">
    <source>
        <dbReference type="ARBA" id="ARBA00004123"/>
    </source>
</evidence>
<feature type="domain" description="HTH myb-type" evidence="7">
    <location>
        <begin position="208"/>
        <end position="268"/>
    </location>
</feature>
<evidence type="ECO:0000256" key="4">
    <source>
        <dbReference type="ARBA" id="ARBA00023163"/>
    </source>
</evidence>
<dbReference type="InterPro" id="IPR001005">
    <property type="entry name" value="SANT/Myb"/>
</dbReference>
<dbReference type="SUPFAM" id="SSF46689">
    <property type="entry name" value="Homeodomain-like"/>
    <property type="match status" value="1"/>
</dbReference>
<dbReference type="InterPro" id="IPR058673">
    <property type="entry name" value="HHO5-like_N"/>
</dbReference>
<comment type="subcellular location">
    <subcellularLocation>
        <location evidence="1">Nucleus</location>
    </subcellularLocation>
</comment>
<dbReference type="Pfam" id="PF00249">
    <property type="entry name" value="Myb_DNA-binding"/>
    <property type="match status" value="1"/>
</dbReference>
<dbReference type="AlphaFoldDB" id="A0A9R0K4A0"/>
<dbReference type="GO" id="GO:0003677">
    <property type="term" value="F:DNA binding"/>
    <property type="evidence" value="ECO:0007669"/>
    <property type="project" value="UniProtKB-KW"/>
</dbReference>
<dbReference type="KEGG" id="soe:110797134"/>
<evidence type="ECO:0000256" key="2">
    <source>
        <dbReference type="ARBA" id="ARBA00023015"/>
    </source>
</evidence>
<sequence>MMSSDFPQLSLDLSLPILPISSPFHEILTRFLIARISNSSELSKLYDFINGLEDELKKIQAFQRELPLSFNILNDANNMLKDVVKKNEGKRWDGKIDESVGVKLGIDEFEKKTWMSSVQLWSKTNEGGGDYEPRKYEERGPRGTVLSFEKATEDVTGLSLVTPGSNNPTVDEPGLEKLLTGGMLSGPGFSIIKDKKDKFETKLLPYQTARKRRRCWSPELHRRFIDALEKLGGPQVATPKNIRELMKVDGLTNDEVKSHLQKYRLHVQKHPTGSITTTRLSAEVGMDHSEEQLELGCSTMDLQHSSSPKGPFHLKGSRKCNSSSMEEDEEEEKSDGQSWKVQHYM</sequence>
<evidence type="ECO:0000313" key="8">
    <source>
        <dbReference type="Proteomes" id="UP000813463"/>
    </source>
</evidence>
<evidence type="ECO:0000313" key="9">
    <source>
        <dbReference type="RefSeq" id="XP_021857919.1"/>
    </source>
</evidence>
<evidence type="ECO:0000256" key="6">
    <source>
        <dbReference type="SAM" id="MobiDB-lite"/>
    </source>
</evidence>
<dbReference type="GO" id="GO:0005634">
    <property type="term" value="C:nucleus"/>
    <property type="evidence" value="ECO:0007669"/>
    <property type="project" value="UniProtKB-SubCell"/>
</dbReference>
<accession>A0A9R0K4A0</accession>
<keyword evidence="8" id="KW-1185">Reference proteome</keyword>
<protein>
    <submittedName>
        <fullName evidence="9">Transcription factor HHO5</fullName>
    </submittedName>
</protein>
<evidence type="ECO:0000256" key="3">
    <source>
        <dbReference type="ARBA" id="ARBA00023125"/>
    </source>
</evidence>
<dbReference type="PROSITE" id="PS51294">
    <property type="entry name" value="HTH_MYB"/>
    <property type="match status" value="1"/>
</dbReference>
<dbReference type="GeneID" id="110797134"/>
<dbReference type="Proteomes" id="UP000813463">
    <property type="component" value="Chromosome 3"/>
</dbReference>
<dbReference type="FunFam" id="1.10.10.60:FF:000002">
    <property type="entry name" value="Myb family transcription factor"/>
    <property type="match status" value="1"/>
</dbReference>
<dbReference type="PANTHER" id="PTHR31003:SF22">
    <property type="entry name" value="TRANSCRIPTION FACTOR HHO5"/>
    <property type="match status" value="1"/>
</dbReference>
<evidence type="ECO:0000259" key="7">
    <source>
        <dbReference type="PROSITE" id="PS51294"/>
    </source>
</evidence>
<dbReference type="OrthoDB" id="1908613at2759"/>
<dbReference type="InterPro" id="IPR009057">
    <property type="entry name" value="Homeodomain-like_sf"/>
</dbReference>
<dbReference type="Gene3D" id="1.10.10.60">
    <property type="entry name" value="Homeodomain-like"/>
    <property type="match status" value="1"/>
</dbReference>
<dbReference type="RefSeq" id="XP_021857919.1">
    <property type="nucleotide sequence ID" value="XM_022002227.2"/>
</dbReference>
<name>A0A9R0K4A0_SPIOL</name>
<dbReference type="Pfam" id="PF26575">
    <property type="entry name" value="HHO5_N"/>
    <property type="match status" value="1"/>
</dbReference>
<dbReference type="InterPro" id="IPR017930">
    <property type="entry name" value="Myb_dom"/>
</dbReference>
<dbReference type="NCBIfam" id="TIGR01557">
    <property type="entry name" value="myb_SHAQKYF"/>
    <property type="match status" value="1"/>
</dbReference>
<dbReference type="PANTHER" id="PTHR31003">
    <property type="entry name" value="MYB FAMILY TRANSCRIPTION FACTOR"/>
    <property type="match status" value="1"/>
</dbReference>
<keyword evidence="3" id="KW-0238">DNA-binding</keyword>
<dbReference type="InterPro" id="IPR044787">
    <property type="entry name" value="HHO5-like"/>
</dbReference>
<organism evidence="8 9">
    <name type="scientific">Spinacia oleracea</name>
    <name type="common">Spinach</name>
    <dbReference type="NCBI Taxonomy" id="3562"/>
    <lineage>
        <taxon>Eukaryota</taxon>
        <taxon>Viridiplantae</taxon>
        <taxon>Streptophyta</taxon>
        <taxon>Embryophyta</taxon>
        <taxon>Tracheophyta</taxon>
        <taxon>Spermatophyta</taxon>
        <taxon>Magnoliopsida</taxon>
        <taxon>eudicotyledons</taxon>
        <taxon>Gunneridae</taxon>
        <taxon>Pentapetalae</taxon>
        <taxon>Caryophyllales</taxon>
        <taxon>Chenopodiaceae</taxon>
        <taxon>Chenopodioideae</taxon>
        <taxon>Anserineae</taxon>
        <taxon>Spinacia</taxon>
    </lineage>
</organism>
<keyword evidence="2" id="KW-0805">Transcription regulation</keyword>